<accession>A0A6C0AUN6</accession>
<dbReference type="AlphaFoldDB" id="A0A6C0AUN6"/>
<dbReference type="EMBL" id="MN738760">
    <property type="protein sequence ID" value="QHS83524.1"/>
    <property type="molecule type" value="Genomic_DNA"/>
</dbReference>
<proteinExistence type="predicted"/>
<reference evidence="1" key="1">
    <citation type="journal article" date="2020" name="Nature">
        <title>Giant virus diversity and host interactions through global metagenomics.</title>
        <authorList>
            <person name="Schulz F."/>
            <person name="Roux S."/>
            <person name="Paez-Espino D."/>
            <person name="Jungbluth S."/>
            <person name="Walsh D.A."/>
            <person name="Denef V.J."/>
            <person name="McMahon K.D."/>
            <person name="Konstantinidis K.T."/>
            <person name="Eloe-Fadrosh E.A."/>
            <person name="Kyrpides N.C."/>
            <person name="Woyke T."/>
        </authorList>
    </citation>
    <scope>NUCLEOTIDE SEQUENCE</scope>
    <source>
        <strain evidence="1">GVMAG-S-ERX555961-36</strain>
    </source>
</reference>
<protein>
    <submittedName>
        <fullName evidence="1">Uncharacterized protein</fullName>
    </submittedName>
</protein>
<organism evidence="1">
    <name type="scientific">viral metagenome</name>
    <dbReference type="NCBI Taxonomy" id="1070528"/>
    <lineage>
        <taxon>unclassified sequences</taxon>
        <taxon>metagenomes</taxon>
        <taxon>organismal metagenomes</taxon>
    </lineage>
</organism>
<evidence type="ECO:0000313" key="1">
    <source>
        <dbReference type="EMBL" id="QHS83524.1"/>
    </source>
</evidence>
<name>A0A6C0AUN6_9ZZZZ</name>
<sequence length="66" mass="7869">MFVHLPVNEGFFERKRETQCCFSNNKSNESNESNETNETNEYPNCHVWEFHIIQLMKSKLLENSTN</sequence>